<sequence>LRTQWTDSFRICTKLGNLLHVELPDMRCIIEFSYLMPIREIGTGKRAESKSAMKRPSVCFIRKVGDADNTKTHLSRVRKIHQLGPEHPFYSQANRSILKEFRKILRLPCPPWPPFLWLLTNLAEEPTCSLFGCKSDQSLPVFGWRTLNEREDQRLRPYCALWLTLTTFINCRSMTLLLFICNIVCPCYTTIRISLRIIILQDVHTAKLQVSAHNDEMMIENEIQIIGVGHIMDQIVTDPERWGESLPHTVQSRLEYTLRTSVHPMRVHPVHASSPRKFKNKFRGSAGFVNDSAKESRTFFRGLAKKALLLVGKTRQSSQGRILIRCLHRRGFLAVTLFSQGCDIIIPKFSASFLHQETKSVEICETHFYVGLAVLPRVGVATTVRFCCSRFELSNQERSRIYEFRQTEQLALFADIVSLIGPVVPSIPDEPSCSNFENAE</sequence>
<evidence type="ECO:0000313" key="1">
    <source>
        <dbReference type="EMBL" id="CAB0014015.1"/>
    </source>
</evidence>
<dbReference type="Proteomes" id="UP000479000">
    <property type="component" value="Unassembled WGS sequence"/>
</dbReference>
<proteinExistence type="predicted"/>
<name>A0A6H5HBB7_9HEMI</name>
<reference evidence="1 2" key="1">
    <citation type="submission" date="2020-02" db="EMBL/GenBank/DDBJ databases">
        <authorList>
            <person name="Ferguson B K."/>
        </authorList>
    </citation>
    <scope>NUCLEOTIDE SEQUENCE [LARGE SCALE GENOMIC DNA]</scope>
</reference>
<dbReference type="AlphaFoldDB" id="A0A6H5HBB7"/>
<keyword evidence="2" id="KW-1185">Reference proteome</keyword>
<organism evidence="1 2">
    <name type="scientific">Nesidiocoris tenuis</name>
    <dbReference type="NCBI Taxonomy" id="355587"/>
    <lineage>
        <taxon>Eukaryota</taxon>
        <taxon>Metazoa</taxon>
        <taxon>Ecdysozoa</taxon>
        <taxon>Arthropoda</taxon>
        <taxon>Hexapoda</taxon>
        <taxon>Insecta</taxon>
        <taxon>Pterygota</taxon>
        <taxon>Neoptera</taxon>
        <taxon>Paraneoptera</taxon>
        <taxon>Hemiptera</taxon>
        <taxon>Heteroptera</taxon>
        <taxon>Panheteroptera</taxon>
        <taxon>Cimicomorpha</taxon>
        <taxon>Miridae</taxon>
        <taxon>Dicyphina</taxon>
        <taxon>Nesidiocoris</taxon>
    </lineage>
</organism>
<dbReference type="EMBL" id="CADCXU010027063">
    <property type="protein sequence ID" value="CAB0014015.1"/>
    <property type="molecule type" value="Genomic_DNA"/>
</dbReference>
<feature type="non-terminal residue" evidence="1">
    <location>
        <position position="440"/>
    </location>
</feature>
<gene>
    <name evidence="1" type="ORF">NTEN_LOCUS18549</name>
</gene>
<evidence type="ECO:0000313" key="2">
    <source>
        <dbReference type="Proteomes" id="UP000479000"/>
    </source>
</evidence>
<accession>A0A6H5HBB7</accession>
<protein>
    <submittedName>
        <fullName evidence="1">Uncharacterized protein</fullName>
    </submittedName>
</protein>
<feature type="non-terminal residue" evidence="1">
    <location>
        <position position="1"/>
    </location>
</feature>